<proteinExistence type="predicted"/>
<dbReference type="Proteomes" id="UP000887577">
    <property type="component" value="Unplaced"/>
</dbReference>
<name>A0A914XUA5_9BILA</name>
<feature type="region of interest" description="Disordered" evidence="1">
    <location>
        <begin position="51"/>
        <end position="74"/>
    </location>
</feature>
<keyword evidence="2" id="KW-1185">Reference proteome</keyword>
<dbReference type="WBParaSite" id="PSU_v2.g10119.t1">
    <property type="protein sequence ID" value="PSU_v2.g10119.t1"/>
    <property type="gene ID" value="PSU_v2.g10119"/>
</dbReference>
<feature type="region of interest" description="Disordered" evidence="1">
    <location>
        <begin position="87"/>
        <end position="163"/>
    </location>
</feature>
<organism evidence="2 3">
    <name type="scientific">Panagrolaimus superbus</name>
    <dbReference type="NCBI Taxonomy" id="310955"/>
    <lineage>
        <taxon>Eukaryota</taxon>
        <taxon>Metazoa</taxon>
        <taxon>Ecdysozoa</taxon>
        <taxon>Nematoda</taxon>
        <taxon>Chromadorea</taxon>
        <taxon>Rhabditida</taxon>
        <taxon>Tylenchina</taxon>
        <taxon>Panagrolaimomorpha</taxon>
        <taxon>Panagrolaimoidea</taxon>
        <taxon>Panagrolaimidae</taxon>
        <taxon>Panagrolaimus</taxon>
    </lineage>
</organism>
<feature type="compositionally biased region" description="Basic and acidic residues" evidence="1">
    <location>
        <begin position="116"/>
        <end position="143"/>
    </location>
</feature>
<reference evidence="3" key="1">
    <citation type="submission" date="2022-11" db="UniProtKB">
        <authorList>
            <consortium name="WormBaseParasite"/>
        </authorList>
    </citation>
    <scope>IDENTIFICATION</scope>
</reference>
<protein>
    <submittedName>
        <fullName evidence="3">Uncharacterized protein</fullName>
    </submittedName>
</protein>
<feature type="compositionally biased region" description="Basic and acidic residues" evidence="1">
    <location>
        <begin position="153"/>
        <end position="163"/>
    </location>
</feature>
<sequence>MLQFDIFIGRITVPVFIHNWEFRYSAKPNNKLSDEVKEAGKRAKIYANDSKLEANYNYKESPTPSEEVSEDKVSKISKVSKKALLDDDLLSSSNSSKKRRLKEREEKERRQKKKKEKEEKEKKRNKKDGRIKADKNTTLESKEQISNASVSRDMAKEWAKTKK</sequence>
<accession>A0A914XUA5</accession>
<evidence type="ECO:0000313" key="2">
    <source>
        <dbReference type="Proteomes" id="UP000887577"/>
    </source>
</evidence>
<dbReference type="AlphaFoldDB" id="A0A914XUA5"/>
<evidence type="ECO:0000313" key="3">
    <source>
        <dbReference type="WBParaSite" id="PSU_v2.g10119.t1"/>
    </source>
</evidence>
<evidence type="ECO:0000256" key="1">
    <source>
        <dbReference type="SAM" id="MobiDB-lite"/>
    </source>
</evidence>